<proteinExistence type="predicted"/>
<dbReference type="Proteomes" id="UP000023152">
    <property type="component" value="Unassembled WGS sequence"/>
</dbReference>
<accession>X6LRX1</accession>
<dbReference type="PROSITE" id="PS51257">
    <property type="entry name" value="PROKAR_LIPOPROTEIN"/>
    <property type="match status" value="1"/>
</dbReference>
<sequence length="217" mass="24992">MKPSLVDEIIWIILQVLTAVLMMSCASNVVKENSNSNDPIYSNNQNYMGILMLSLNELANHSVNQMWKLNTLKRVKCPQCLDDVTEMSVQLKHSSIRISKITTMQSNKNMYTKTPAMDMCTTSINSSTYCKSKYRSKEKKNVHEKKKKREVYVQQEKVSGRMYCTYDGFDLKCIFKKQKHSVCTSIQVDVGVIVISAPQSNGICKWFSRQERKQHLL</sequence>
<organism evidence="2 3">
    <name type="scientific">Reticulomyxa filosa</name>
    <dbReference type="NCBI Taxonomy" id="46433"/>
    <lineage>
        <taxon>Eukaryota</taxon>
        <taxon>Sar</taxon>
        <taxon>Rhizaria</taxon>
        <taxon>Retaria</taxon>
        <taxon>Foraminifera</taxon>
        <taxon>Monothalamids</taxon>
        <taxon>Reticulomyxidae</taxon>
        <taxon>Reticulomyxa</taxon>
    </lineage>
</organism>
<keyword evidence="1" id="KW-0732">Signal</keyword>
<evidence type="ECO:0000313" key="3">
    <source>
        <dbReference type="Proteomes" id="UP000023152"/>
    </source>
</evidence>
<protein>
    <submittedName>
        <fullName evidence="2">Uncharacterized protein</fullName>
    </submittedName>
</protein>
<keyword evidence="3" id="KW-1185">Reference proteome</keyword>
<reference evidence="2 3" key="1">
    <citation type="journal article" date="2013" name="Curr. Biol.">
        <title>The Genome of the Foraminiferan Reticulomyxa filosa.</title>
        <authorList>
            <person name="Glockner G."/>
            <person name="Hulsmann N."/>
            <person name="Schleicher M."/>
            <person name="Noegel A.A."/>
            <person name="Eichinger L."/>
            <person name="Gallinger C."/>
            <person name="Pawlowski J."/>
            <person name="Sierra R."/>
            <person name="Euteneuer U."/>
            <person name="Pillet L."/>
            <person name="Moustafa A."/>
            <person name="Platzer M."/>
            <person name="Groth M."/>
            <person name="Szafranski K."/>
            <person name="Schliwa M."/>
        </authorList>
    </citation>
    <scope>NUCLEOTIDE SEQUENCE [LARGE SCALE GENOMIC DNA]</scope>
</reference>
<feature type="chain" id="PRO_5004975475" evidence="1">
    <location>
        <begin position="27"/>
        <end position="217"/>
    </location>
</feature>
<gene>
    <name evidence="2" type="ORF">RFI_33916</name>
</gene>
<dbReference type="AlphaFoldDB" id="X6LRX1"/>
<name>X6LRX1_RETFI</name>
<evidence type="ECO:0000313" key="2">
    <source>
        <dbReference type="EMBL" id="ETO03490.1"/>
    </source>
</evidence>
<dbReference type="EMBL" id="ASPP01033168">
    <property type="protein sequence ID" value="ETO03490.1"/>
    <property type="molecule type" value="Genomic_DNA"/>
</dbReference>
<comment type="caution">
    <text evidence="2">The sequence shown here is derived from an EMBL/GenBank/DDBJ whole genome shotgun (WGS) entry which is preliminary data.</text>
</comment>
<feature type="signal peptide" evidence="1">
    <location>
        <begin position="1"/>
        <end position="26"/>
    </location>
</feature>
<evidence type="ECO:0000256" key="1">
    <source>
        <dbReference type="SAM" id="SignalP"/>
    </source>
</evidence>